<dbReference type="EMBL" id="KB740981">
    <property type="protein sequence ID" value="ENN76375.1"/>
    <property type="molecule type" value="Genomic_DNA"/>
</dbReference>
<protein>
    <submittedName>
        <fullName evidence="1 2">Uncharacterized protein</fullName>
    </submittedName>
</protein>
<dbReference type="EnsemblMetazoa" id="XM_019905724.1">
    <property type="protein sequence ID" value="XP_019761283.1"/>
    <property type="gene ID" value="LOC109538480"/>
</dbReference>
<proteinExistence type="predicted"/>
<name>N6U448_DENPD</name>
<reference evidence="1 3" key="1">
    <citation type="journal article" date="2013" name="Genome Biol.">
        <title>Draft genome of the mountain pine beetle, Dendroctonus ponderosae Hopkins, a major forest pest.</title>
        <authorList>
            <person name="Keeling C.I."/>
            <person name="Yuen M.M."/>
            <person name="Liao N.Y."/>
            <person name="Docking T.R."/>
            <person name="Chan S.K."/>
            <person name="Taylor G.A."/>
            <person name="Palmquist D.L."/>
            <person name="Jackman S.D."/>
            <person name="Nguyen A."/>
            <person name="Li M."/>
            <person name="Henderson H."/>
            <person name="Janes J.K."/>
            <person name="Zhao Y."/>
            <person name="Pandoh P."/>
            <person name="Moore R."/>
            <person name="Sperling F.A."/>
            <person name="Huber D.P."/>
            <person name="Birol I."/>
            <person name="Jones S.J."/>
            <person name="Bohlmann J."/>
        </authorList>
    </citation>
    <scope>NUCLEOTIDE SEQUENCE</scope>
</reference>
<reference evidence="2" key="2">
    <citation type="submission" date="2024-08" db="UniProtKB">
        <authorList>
            <consortium name="EnsemblMetazoa"/>
        </authorList>
    </citation>
    <scope>IDENTIFICATION</scope>
</reference>
<evidence type="ECO:0000313" key="1">
    <source>
        <dbReference type="EMBL" id="ENN76375.1"/>
    </source>
</evidence>
<gene>
    <name evidence="2" type="primary">109538480</name>
    <name evidence="1" type="ORF">YQE_07097</name>
</gene>
<keyword evidence="3" id="KW-1185">Reference proteome</keyword>
<sequence length="163" mass="19202">MEVSKQLDEKSRTFIRRMDQLEEQINSKVYDFLINRQRNVLLIITVMTGEANLLVYQTMRKFSAVKLKRKHKKLMKHYLGPDNCTFVDWPQLIQTLGDEMLLPEFRNLVVCEVPAAIELDDYRDVLDQLVQIMRANPEKKMILITPMHNILRRFASMAFGLDS</sequence>
<accession>N6U448</accession>
<dbReference type="Proteomes" id="UP000019118">
    <property type="component" value="Unassembled WGS sequence"/>
</dbReference>
<dbReference type="AlphaFoldDB" id="N6U448"/>
<organism evidence="1">
    <name type="scientific">Dendroctonus ponderosae</name>
    <name type="common">Mountain pine beetle</name>
    <dbReference type="NCBI Taxonomy" id="77166"/>
    <lineage>
        <taxon>Eukaryota</taxon>
        <taxon>Metazoa</taxon>
        <taxon>Ecdysozoa</taxon>
        <taxon>Arthropoda</taxon>
        <taxon>Hexapoda</taxon>
        <taxon>Insecta</taxon>
        <taxon>Pterygota</taxon>
        <taxon>Neoptera</taxon>
        <taxon>Endopterygota</taxon>
        <taxon>Coleoptera</taxon>
        <taxon>Polyphaga</taxon>
        <taxon>Cucujiformia</taxon>
        <taxon>Curculionidae</taxon>
        <taxon>Scolytinae</taxon>
        <taxon>Dendroctonus</taxon>
    </lineage>
</organism>
<feature type="non-terminal residue" evidence="1">
    <location>
        <position position="1"/>
    </location>
</feature>
<evidence type="ECO:0000313" key="2">
    <source>
        <dbReference type="EnsemblMetazoa" id="XP_019761283.1"/>
    </source>
</evidence>
<dbReference type="HOGENOM" id="CLU_1628748_0_0_1"/>
<evidence type="ECO:0000313" key="3">
    <source>
        <dbReference type="Proteomes" id="UP000019118"/>
    </source>
</evidence>